<feature type="region of interest" description="Disordered" evidence="1">
    <location>
        <begin position="124"/>
        <end position="143"/>
    </location>
</feature>
<evidence type="ECO:0000313" key="3">
    <source>
        <dbReference type="EMBL" id="XCM77865.1"/>
    </source>
</evidence>
<feature type="region of interest" description="Disordered" evidence="1">
    <location>
        <begin position="59"/>
        <end position="88"/>
    </location>
</feature>
<dbReference type="KEGG" id="kcm:ABWK59_02425"/>
<keyword evidence="2" id="KW-0472">Membrane</keyword>
<feature type="compositionally biased region" description="Low complexity" evidence="1">
    <location>
        <begin position="69"/>
        <end position="88"/>
    </location>
</feature>
<accession>A0AAU8JPU3</accession>
<gene>
    <name evidence="3" type="ORF">ABWK59_02425</name>
</gene>
<dbReference type="RefSeq" id="WP_354637588.1">
    <property type="nucleotide sequence ID" value="NZ_CP159872.1"/>
</dbReference>
<feature type="region of interest" description="Disordered" evidence="1">
    <location>
        <begin position="1"/>
        <end position="31"/>
    </location>
</feature>
<organism evidence="3">
    <name type="scientific">Kitasatospora camelliae</name>
    <dbReference type="NCBI Taxonomy" id="3156397"/>
    <lineage>
        <taxon>Bacteria</taxon>
        <taxon>Bacillati</taxon>
        <taxon>Actinomycetota</taxon>
        <taxon>Actinomycetes</taxon>
        <taxon>Kitasatosporales</taxon>
        <taxon>Streptomycetaceae</taxon>
        <taxon>Kitasatospora</taxon>
    </lineage>
</organism>
<evidence type="ECO:0000256" key="1">
    <source>
        <dbReference type="SAM" id="MobiDB-lite"/>
    </source>
</evidence>
<dbReference type="AlphaFoldDB" id="A0AAU8JPU3"/>
<keyword evidence="2" id="KW-0812">Transmembrane</keyword>
<protein>
    <submittedName>
        <fullName evidence="3">Uncharacterized protein</fullName>
    </submittedName>
</protein>
<proteinExistence type="predicted"/>
<keyword evidence="2" id="KW-1133">Transmembrane helix</keyword>
<reference evidence="3" key="1">
    <citation type="submission" date="2024-06" db="EMBL/GenBank/DDBJ databases">
        <title>The genome sequences of Kitasatospora sp. strain HUAS MG31.</title>
        <authorList>
            <person name="Mo P."/>
        </authorList>
    </citation>
    <scope>NUCLEOTIDE SEQUENCE</scope>
    <source>
        <strain evidence="3">HUAS MG31</strain>
    </source>
</reference>
<evidence type="ECO:0000256" key="2">
    <source>
        <dbReference type="SAM" id="Phobius"/>
    </source>
</evidence>
<feature type="transmembrane region" description="Helical" evidence="2">
    <location>
        <begin position="96"/>
        <end position="115"/>
    </location>
</feature>
<sequence>MPIADDPFPDPSDDPHASGRPDPSSPDPFDGLVLDEAFVRGATVKEPSARTRMLTARWRLEPPVDPGGRRWSPGSARPARSAGSAAAPRRTGAGRWYLLLAGLAVVAALAGVVWGPQGGLLSARDPGTRAAPPPVPGSPRPAADVALPGGGVSDGSRCGTKGYHRYALPPGTATGLDAGGRETAAPGPRMHLGAYGVASTGASDPGRFTFDLEFSAPQPVELTVPSGVAVEIEGPDGLVGGAHDLPVRFADTVPRSAEGRVQLGPGASWSAEVVLPAEALCPGFDAFAVQQRLAPPTDASNTITGRPAYTLTVSVSDPAIGAARKAAGSPVTGDVLGATNLLPAPEPAGKPV</sequence>
<dbReference type="EMBL" id="CP159872">
    <property type="protein sequence ID" value="XCM77865.1"/>
    <property type="molecule type" value="Genomic_DNA"/>
</dbReference>
<name>A0AAU8JPU3_9ACTN</name>